<dbReference type="InterPro" id="IPR009769">
    <property type="entry name" value="EDR2_C"/>
</dbReference>
<evidence type="ECO:0000313" key="4">
    <source>
        <dbReference type="Proteomes" id="UP000265515"/>
    </source>
</evidence>
<dbReference type="Proteomes" id="UP000265515">
    <property type="component" value="Unassembled WGS sequence"/>
</dbReference>
<feature type="transmembrane region" description="Helical" evidence="1">
    <location>
        <begin position="14"/>
        <end position="33"/>
    </location>
</feature>
<dbReference type="PANTHER" id="PTHR12136">
    <property type="entry name" value="ENHANCED DISEASE RESISTANCE-RELATED"/>
    <property type="match status" value="1"/>
</dbReference>
<dbReference type="EMBL" id="BFEA01000077">
    <property type="protein sequence ID" value="GBG66618.1"/>
    <property type="molecule type" value="Genomic_DNA"/>
</dbReference>
<keyword evidence="1" id="KW-0472">Membrane</keyword>
<dbReference type="OrthoDB" id="9970435at2759"/>
<feature type="domain" description="Protein ENHANCED DISEASE RESISTANCE 2 C-terminal" evidence="2">
    <location>
        <begin position="1"/>
        <end position="55"/>
    </location>
</feature>
<gene>
    <name evidence="3" type="ORF">CBR_g66755</name>
</gene>
<keyword evidence="4" id="KW-1185">Reference proteome</keyword>
<proteinExistence type="predicted"/>
<keyword evidence="1" id="KW-0812">Transmembrane</keyword>
<reference evidence="3 4" key="1">
    <citation type="journal article" date="2018" name="Cell">
        <title>The Chara Genome: Secondary Complexity and Implications for Plant Terrestrialization.</title>
        <authorList>
            <person name="Nishiyama T."/>
            <person name="Sakayama H."/>
            <person name="Vries J.D."/>
            <person name="Buschmann H."/>
            <person name="Saint-Marcoux D."/>
            <person name="Ullrich K.K."/>
            <person name="Haas F.B."/>
            <person name="Vanderstraeten L."/>
            <person name="Becker D."/>
            <person name="Lang D."/>
            <person name="Vosolsobe S."/>
            <person name="Rombauts S."/>
            <person name="Wilhelmsson P.K.I."/>
            <person name="Janitza P."/>
            <person name="Kern R."/>
            <person name="Heyl A."/>
            <person name="Rumpler F."/>
            <person name="Villalobos L.I.A.C."/>
            <person name="Clay J.M."/>
            <person name="Skokan R."/>
            <person name="Toyoda A."/>
            <person name="Suzuki Y."/>
            <person name="Kagoshima H."/>
            <person name="Schijlen E."/>
            <person name="Tajeshwar N."/>
            <person name="Catarino B."/>
            <person name="Hetherington A.J."/>
            <person name="Saltykova A."/>
            <person name="Bonnot C."/>
            <person name="Breuninger H."/>
            <person name="Symeonidi A."/>
            <person name="Radhakrishnan G.V."/>
            <person name="Van Nieuwerburgh F."/>
            <person name="Deforce D."/>
            <person name="Chang C."/>
            <person name="Karol K.G."/>
            <person name="Hedrich R."/>
            <person name="Ulvskov P."/>
            <person name="Glockner G."/>
            <person name="Delwiche C.F."/>
            <person name="Petrasek J."/>
            <person name="Van de Peer Y."/>
            <person name="Friml J."/>
            <person name="Beilby M."/>
            <person name="Dolan L."/>
            <person name="Kohara Y."/>
            <person name="Sugano S."/>
            <person name="Fujiyama A."/>
            <person name="Delaux P.-M."/>
            <person name="Quint M."/>
            <person name="TheiBen G."/>
            <person name="Hagemann M."/>
            <person name="Harholt J."/>
            <person name="Dunand C."/>
            <person name="Zachgo S."/>
            <person name="Langdale J."/>
            <person name="Maumus F."/>
            <person name="Straeten D.V.D."/>
            <person name="Gould S.B."/>
            <person name="Rensing S.A."/>
        </authorList>
    </citation>
    <scope>NUCLEOTIDE SEQUENCE [LARGE SCALE GENOMIC DNA]</scope>
    <source>
        <strain evidence="3 4">S276</strain>
    </source>
</reference>
<sequence length="66" mass="7007">VDVNMGSAGVVRGVLGFVISYMSMLVVDMAFLIRGDNEDELPEALIGTVRCSYLDMPSAVPAMPAD</sequence>
<feature type="non-terminal residue" evidence="3">
    <location>
        <position position="1"/>
    </location>
</feature>
<name>A0A388K990_CHABU</name>
<accession>A0A388K990</accession>
<dbReference type="Pfam" id="PF07059">
    <property type="entry name" value="EDR2_C"/>
    <property type="match status" value="1"/>
</dbReference>
<dbReference type="PANTHER" id="PTHR12136:SF117">
    <property type="entry name" value="PROTEIN ENHANCED DISEASE RESISTANCE 2 C-TERMINAL DOMAIN-CONTAINING PROTEIN"/>
    <property type="match status" value="1"/>
</dbReference>
<dbReference type="OMA" id="FVISYMS"/>
<dbReference type="Gramene" id="GBG66618">
    <property type="protein sequence ID" value="GBG66618"/>
    <property type="gene ID" value="CBR_g66755"/>
</dbReference>
<keyword evidence="1" id="KW-1133">Transmembrane helix</keyword>
<organism evidence="3 4">
    <name type="scientific">Chara braunii</name>
    <name type="common">Braun's stonewort</name>
    <dbReference type="NCBI Taxonomy" id="69332"/>
    <lineage>
        <taxon>Eukaryota</taxon>
        <taxon>Viridiplantae</taxon>
        <taxon>Streptophyta</taxon>
        <taxon>Charophyceae</taxon>
        <taxon>Charales</taxon>
        <taxon>Characeae</taxon>
        <taxon>Chara</taxon>
    </lineage>
</organism>
<dbReference type="AlphaFoldDB" id="A0A388K990"/>
<dbReference type="InterPro" id="IPR045096">
    <property type="entry name" value="EDR2-like"/>
</dbReference>
<evidence type="ECO:0000313" key="3">
    <source>
        <dbReference type="EMBL" id="GBG66618.1"/>
    </source>
</evidence>
<protein>
    <recommendedName>
        <fullName evidence="2">Protein ENHANCED DISEASE RESISTANCE 2 C-terminal domain-containing protein</fullName>
    </recommendedName>
</protein>
<evidence type="ECO:0000256" key="1">
    <source>
        <dbReference type="SAM" id="Phobius"/>
    </source>
</evidence>
<comment type="caution">
    <text evidence="3">The sequence shown here is derived from an EMBL/GenBank/DDBJ whole genome shotgun (WGS) entry which is preliminary data.</text>
</comment>
<evidence type="ECO:0000259" key="2">
    <source>
        <dbReference type="Pfam" id="PF07059"/>
    </source>
</evidence>